<dbReference type="Proteomes" id="UP000186955">
    <property type="component" value="Unassembled WGS sequence"/>
</dbReference>
<dbReference type="AlphaFoldDB" id="A0A1Q5T3F4"/>
<name>A0A1Q5T3F4_9EURO</name>
<evidence type="ECO:0000313" key="1">
    <source>
        <dbReference type="EMBL" id="OKO94771.1"/>
    </source>
</evidence>
<evidence type="ECO:0000313" key="2">
    <source>
        <dbReference type="Proteomes" id="UP000186955"/>
    </source>
</evidence>
<keyword evidence="2" id="KW-1185">Reference proteome</keyword>
<comment type="caution">
    <text evidence="1">The sequence shown here is derived from an EMBL/GenBank/DDBJ whole genome shotgun (WGS) entry which is preliminary data.</text>
</comment>
<protein>
    <submittedName>
        <fullName evidence="1">Uncharacterized protein</fullName>
    </submittedName>
</protein>
<gene>
    <name evidence="1" type="ORF">PENSUB_11515</name>
</gene>
<dbReference type="EMBL" id="MNBE01000715">
    <property type="protein sequence ID" value="OKO94771.1"/>
    <property type="molecule type" value="Genomic_DNA"/>
</dbReference>
<organism evidence="1 2">
    <name type="scientific">Penicillium subrubescens</name>
    <dbReference type="NCBI Taxonomy" id="1316194"/>
    <lineage>
        <taxon>Eukaryota</taxon>
        <taxon>Fungi</taxon>
        <taxon>Dikarya</taxon>
        <taxon>Ascomycota</taxon>
        <taxon>Pezizomycotina</taxon>
        <taxon>Eurotiomycetes</taxon>
        <taxon>Eurotiomycetidae</taxon>
        <taxon>Eurotiales</taxon>
        <taxon>Aspergillaceae</taxon>
        <taxon>Penicillium</taxon>
    </lineage>
</organism>
<reference evidence="1 2" key="1">
    <citation type="submission" date="2016-10" db="EMBL/GenBank/DDBJ databases">
        <title>Genome sequence of the ascomycete fungus Penicillium subrubescens.</title>
        <authorList>
            <person name="De Vries R.P."/>
            <person name="Peng M."/>
            <person name="Dilokpimol A."/>
            <person name="Hilden K."/>
            <person name="Makela M.R."/>
            <person name="Grigoriev I."/>
            <person name="Riley R."/>
            <person name="Granchi Z."/>
        </authorList>
    </citation>
    <scope>NUCLEOTIDE SEQUENCE [LARGE SCALE GENOMIC DNA]</scope>
    <source>
        <strain evidence="1 2">CBS 132785</strain>
    </source>
</reference>
<sequence length="182" mass="20891">MSTPKITDHRYSAPSIYSRNTNSIKILPMNPPPLNLPGAGARPEITALDHHLAKCRGSTMALETTHSRLRRWKNGPPQTLSQLKDEKLRQHNQQERENDFYRKSFQVFHQLASTVIDTIQSLELEYYFKPAAIPTKDPRLIRTVILLQIALDKSLTDESEAIKQWKEQCGIQTSNDSPTEWI</sequence>
<proteinExistence type="predicted"/>
<accession>A0A1Q5T3F4</accession>